<feature type="chain" id="PRO_5043506589" description="SLH domain-containing protein" evidence="2">
    <location>
        <begin position="24"/>
        <end position="389"/>
    </location>
</feature>
<evidence type="ECO:0000256" key="2">
    <source>
        <dbReference type="SAM" id="SignalP"/>
    </source>
</evidence>
<proteinExistence type="predicted"/>
<evidence type="ECO:0000256" key="1">
    <source>
        <dbReference type="SAM" id="MobiDB-lite"/>
    </source>
</evidence>
<dbReference type="PANTHER" id="PTHR43308">
    <property type="entry name" value="OUTER MEMBRANE PROTEIN ALPHA-RELATED"/>
    <property type="match status" value="1"/>
</dbReference>
<evidence type="ECO:0000313" key="4">
    <source>
        <dbReference type="EMBL" id="GIM45620.1"/>
    </source>
</evidence>
<dbReference type="AlphaFoldDB" id="A0AAV4LCT5"/>
<feature type="domain" description="SLH" evidence="3">
    <location>
        <begin position="51"/>
        <end position="114"/>
    </location>
</feature>
<feature type="region of interest" description="Disordered" evidence="1">
    <location>
        <begin position="248"/>
        <end position="389"/>
    </location>
</feature>
<sequence>MKKMVTTLSVLSTLSLSAVPAFAQSNGNIKIVGKGHAVQNIHITNTTNIINNKIELNDINGHWAEKYIRDLVGKGILSGKGNKRFEPNATVKRDEFATMVTRYFHLKNTSNTQDFNDVPPNSWEFKYVEAAKDYFDKFRDLIGGYDFHPEDGARRQDVTVTLVKILMQLDPSIQLMDADSADQLLHENFSDADQITPALRPYVATAVKYDLVHGNKDGTFAPNRVLTRAEAATLLDRLQNTGVAVDVGSTTTTSGDATSAGTTVSDTGTDSGTIDGTSSTGTTEDDGSTVTVGDTTGTSGTTTSGTGSDNNSTTTNTTTGTTGTASSGTNTDNGSSTVGGTTTSTSDSTTGNSTDNGSTTASGTTAGTDGTTSAGTGATNSTTTTASNQ</sequence>
<accession>A0AAV4LCT5</accession>
<reference evidence="4" key="1">
    <citation type="journal article" date="2023" name="Int. J. Syst. Evol. Microbiol.">
        <title>Collibacillus ludicampi gen. nov., sp. nov., a new soil bacterium of the family Alicyclobacillaceae.</title>
        <authorList>
            <person name="Jojima T."/>
            <person name="Ioku Y."/>
            <person name="Fukuta Y."/>
            <person name="Shirasaka N."/>
            <person name="Matsumura Y."/>
            <person name="Mori M."/>
        </authorList>
    </citation>
    <scope>NUCLEOTIDE SEQUENCE</scope>
    <source>
        <strain evidence="4">TP075</strain>
    </source>
</reference>
<feature type="domain" description="SLH" evidence="3">
    <location>
        <begin position="186"/>
        <end position="249"/>
    </location>
</feature>
<dbReference type="PROSITE" id="PS51272">
    <property type="entry name" value="SLH"/>
    <property type="match status" value="2"/>
</dbReference>
<dbReference type="InterPro" id="IPR051465">
    <property type="entry name" value="Cell_Envelope_Struct_Comp"/>
</dbReference>
<keyword evidence="2" id="KW-0732">Signal</keyword>
<dbReference type="EMBL" id="BOQE01000001">
    <property type="protein sequence ID" value="GIM45620.1"/>
    <property type="molecule type" value="Genomic_DNA"/>
</dbReference>
<dbReference type="InterPro" id="IPR001119">
    <property type="entry name" value="SLH_dom"/>
</dbReference>
<comment type="caution">
    <text evidence="4">The sequence shown here is derived from an EMBL/GenBank/DDBJ whole genome shotgun (WGS) entry which is preliminary data.</text>
</comment>
<evidence type="ECO:0000313" key="5">
    <source>
        <dbReference type="Proteomes" id="UP001057291"/>
    </source>
</evidence>
<dbReference type="PANTHER" id="PTHR43308:SF5">
    <property type="entry name" value="S-LAYER PROTEIN _ PEPTIDOGLYCAN ENDO-BETA-N-ACETYLGLUCOSAMINIDASE"/>
    <property type="match status" value="1"/>
</dbReference>
<organism evidence="4 5">
    <name type="scientific">Collibacillus ludicampi</name>
    <dbReference type="NCBI Taxonomy" id="2771369"/>
    <lineage>
        <taxon>Bacteria</taxon>
        <taxon>Bacillati</taxon>
        <taxon>Bacillota</taxon>
        <taxon>Bacilli</taxon>
        <taxon>Bacillales</taxon>
        <taxon>Alicyclobacillaceae</taxon>
        <taxon>Collibacillus</taxon>
    </lineage>
</organism>
<keyword evidence="5" id="KW-1185">Reference proteome</keyword>
<gene>
    <name evidence="4" type="ORF">DNHGIG_11690</name>
</gene>
<dbReference type="Proteomes" id="UP001057291">
    <property type="component" value="Unassembled WGS sequence"/>
</dbReference>
<dbReference type="RefSeq" id="WP_282198806.1">
    <property type="nucleotide sequence ID" value="NZ_BOQE01000001.1"/>
</dbReference>
<protein>
    <recommendedName>
        <fullName evidence="3">SLH domain-containing protein</fullName>
    </recommendedName>
</protein>
<dbReference type="Pfam" id="PF00395">
    <property type="entry name" value="SLH"/>
    <property type="match status" value="2"/>
</dbReference>
<name>A0AAV4LCT5_9BACL</name>
<evidence type="ECO:0000259" key="3">
    <source>
        <dbReference type="PROSITE" id="PS51272"/>
    </source>
</evidence>
<feature type="signal peptide" evidence="2">
    <location>
        <begin position="1"/>
        <end position="23"/>
    </location>
</feature>